<dbReference type="Proteomes" id="UP000515861">
    <property type="component" value="Chromosome"/>
</dbReference>
<organism evidence="2 3">
    <name type="scientific">Sphingomonas sabuli</name>
    <dbReference type="NCBI Taxonomy" id="2764186"/>
    <lineage>
        <taxon>Bacteria</taxon>
        <taxon>Pseudomonadati</taxon>
        <taxon>Pseudomonadota</taxon>
        <taxon>Alphaproteobacteria</taxon>
        <taxon>Sphingomonadales</taxon>
        <taxon>Sphingomonadaceae</taxon>
        <taxon>Sphingomonas</taxon>
    </lineage>
</organism>
<reference evidence="2 3" key="1">
    <citation type="submission" date="2020-08" db="EMBL/GenBank/DDBJ databases">
        <title>Sphingomonas sp. sand1-3 16S ribosomal RNA gene Genome sequencing and assembly.</title>
        <authorList>
            <person name="Kang M."/>
        </authorList>
    </citation>
    <scope>NUCLEOTIDE SEQUENCE [LARGE SCALE GENOMIC DNA]</scope>
    <source>
        <strain evidence="3">sand1-3</strain>
    </source>
</reference>
<feature type="transmembrane region" description="Helical" evidence="1">
    <location>
        <begin position="164"/>
        <end position="182"/>
    </location>
</feature>
<protein>
    <submittedName>
        <fullName evidence="2">Uncharacterized protein</fullName>
    </submittedName>
</protein>
<evidence type="ECO:0000313" key="3">
    <source>
        <dbReference type="Proteomes" id="UP000515861"/>
    </source>
</evidence>
<feature type="transmembrane region" description="Helical" evidence="1">
    <location>
        <begin position="48"/>
        <end position="66"/>
    </location>
</feature>
<keyword evidence="3" id="KW-1185">Reference proteome</keyword>
<keyword evidence="1" id="KW-0812">Transmembrane</keyword>
<feature type="transmembrane region" description="Helical" evidence="1">
    <location>
        <begin position="18"/>
        <end position="36"/>
    </location>
</feature>
<evidence type="ECO:0000313" key="2">
    <source>
        <dbReference type="EMBL" id="QNM82585.1"/>
    </source>
</evidence>
<keyword evidence="1" id="KW-1133">Transmembrane helix</keyword>
<sequence length="191" mass="19993">MADDIAMGKRTGAFPWRWVGWGLAGTLLLLPLAAMQVTSEVNWDGTDFLFAAIVFGLVGGLIELAVWRSTSWIYRAGVFVAVACGFLQTWISGAVGIIGGEENPADILYLAVVAVAIVGSLLALGRPRGMVWAMLAAAAVEIAVPFLAVALIPEAKDVAQDAKVAVLTGGFTAMWLAAAMLFRRAARAGTA</sequence>
<name>A0A7G9L1T6_9SPHN</name>
<dbReference type="KEGG" id="ssau:H8M03_11360"/>
<keyword evidence="1" id="KW-0472">Membrane</keyword>
<dbReference type="RefSeq" id="WP_187479540.1">
    <property type="nucleotide sequence ID" value="NZ_CP060697.1"/>
</dbReference>
<dbReference type="AlphaFoldDB" id="A0A7G9L1T6"/>
<evidence type="ECO:0000256" key="1">
    <source>
        <dbReference type="SAM" id="Phobius"/>
    </source>
</evidence>
<gene>
    <name evidence="2" type="ORF">H8M03_11360</name>
</gene>
<accession>A0A7G9L1T6</accession>
<feature type="transmembrane region" description="Helical" evidence="1">
    <location>
        <begin position="78"/>
        <end position="100"/>
    </location>
</feature>
<feature type="transmembrane region" description="Helical" evidence="1">
    <location>
        <begin position="131"/>
        <end position="152"/>
    </location>
</feature>
<dbReference type="EMBL" id="CP060697">
    <property type="protein sequence ID" value="QNM82585.1"/>
    <property type="molecule type" value="Genomic_DNA"/>
</dbReference>
<proteinExistence type="predicted"/>
<feature type="transmembrane region" description="Helical" evidence="1">
    <location>
        <begin position="106"/>
        <end position="124"/>
    </location>
</feature>